<dbReference type="GO" id="GO:0004672">
    <property type="term" value="F:protein kinase activity"/>
    <property type="evidence" value="ECO:0007669"/>
    <property type="project" value="InterPro"/>
</dbReference>
<dbReference type="InterPro" id="IPR026960">
    <property type="entry name" value="RVT-Znf"/>
</dbReference>
<dbReference type="SUPFAM" id="SSF56112">
    <property type="entry name" value="Protein kinase-like (PK-like)"/>
    <property type="match status" value="1"/>
</dbReference>
<sequence length="1838" mass="204882">MSVVGLVGQPFSCGCIPKKPSSFRSRRVRLFATRAALVQARPTIVPAVRDGSSSGSGSGSDSALVIKKGDRTDDLQAEARALARSANASVYSPELLSLKYGSRPIKVLRRTLKILIALGSFGLKLWLDQRNGVLDENKRLRATELRRIFTRLGPTFVKLGQGLSTRPDICPPEYLEELSELQDSLPTFPDAEAFSCIERELRLSLDSIYSSISPQPIAAASLGQVYKAQLKYSGQVVAVKVQRPGIEEAIGLDFYLIRAIGFLINKYVDIISSDVVALIDEFASRVYQELNYVQEGQNARRFKKLYADKAEVLVPDIFWDYTSGKVLTMDWVDGVKLNEQAAIEKQGLKVLDLVNTGIQCSLRQLLEYGYFHADPHPGNLLATPDGKLAFLDFGMMSETPEEARSAIIGHVVHMVNRDYEAMARDYYALDFLSRDVDVSPIVPALRNFFDDALNSTVSELNFKTIVDGLGAVLYQYPFNVPAYYALILRSLTVLEGLALYADPNFKVLAASYPYFAKRLLTDPNPYLRDALIELLFKDRKWNRLENLLVQGRKDKDFTAKEALQPVLKLLLGPDGEELRNLVIKEAVRVTEAFVLGTFIDTYNSIPDLMRTLMFNGNATGPLMMSNTERESMIELRDQVLRIWILLRSSESFDPALLQPILQVLQQPEARSLGGRVIGGITQRLAARLLQQKMYVIYFLSNTKKHEYVLGYGYRYRKHLTNVSMGFAAAHWLRDALLESRDCVIIPEGRDAWGCRGVSHEIDHLLRPKVVEQQGVNSRRLEGGNFTAEGHFRKESHTFKEAVTLGGNIPKVSHRITGVNIDLNQVGNGLVDGATEISLKIILGIRHKNNWEKPLEAPSGSTATRPDVDHVSVHSCDTDSEISTHIVPVNSCNRPVAEVMQGFEVVDQSWGSSSDWFLDLKDGWRLCIPVDLSAPMAKSPQKEAIAQKLLQWVSAKREESESGDGEDDSEWDLGSSMGGFVLVGMDDVTSPIRTQNDLALVDFVGGKSSTPTNSEPLALTVGGKDGSGGESSYRKSLTLLNGGFVGTNEGIVEGSEALEPVRVEPLAILIPHGVEGSGSEVGRSFGRKPSDWVMRKEKGVGKVLGASYEGYEQAVIKLLMEIKARHIERKAAMVGIQKPTSSGKKCNRELKRLVSSVNYEARHSKEAKGKGNQIGIDYVPNCSQFVAVSVCGLDVSRVCWCIGWNFANVGQKSSRKVYGPNNDGDRRLMWDELAGIHSWWDVPWCVGGHFNVKRLVRMSSDHFPVLLDCGNIQRRSRPFRFENMWLKAEGFAKLVKDWWKSYSVDGTPSFVFAAKLKALKDSCPLSVEERGRRELIIAGLEKLKLEDGHRRPYLDGVQFSTISTEDANWLDRLLMRLSAVLGRIVSPSQNAFVKGRQILDSVLIANECLDSRLQSAIPGSSRGIRQEDPLSPMLFIIIMEALSRMIENAIGAGMLSSFAVSRNVQDPLLISHLLFADDTLIFCEANNEHIDHLRSILVWFEATSGLQVNLGKSKLVQVGEVPFLEELKAILGCQTSTFPMKYLGLPLGAKFKSKDIWNPIVEKMEHRGAPWNLLNFLWLSGIRYVGHTLMEAWLSKILDSSMQLSSGNGSGFWGGNECSLEASYYGEIWLYGGFLTFEVGDGSRIRFWDDVWCGGDPLREAFSKLYRIARVKDGAMADFLHLRGGSVHREVNFTRLIQDWELEFVSSFLDLLYSVIIHRYEEDKLIVKLSPNKGFQVKSFYNAICSLGFGSFPWKSIWKTKAPPRVAFFSWTAALGKILTAENLRHHGIILVNWCYMCKVVGESIDHLLLHCTESGSSPEYYDLEGCPSLCAVVFMEGA</sequence>
<dbReference type="Pfam" id="PF03109">
    <property type="entry name" value="ABC1"/>
    <property type="match status" value="1"/>
</dbReference>
<dbReference type="InterPro" id="IPR050154">
    <property type="entry name" value="UbiB_kinase"/>
</dbReference>
<dbReference type="Gene3D" id="1.10.510.10">
    <property type="entry name" value="Transferase(Phosphotransferase) domain 1"/>
    <property type="match status" value="1"/>
</dbReference>
<dbReference type="InterPro" id="IPR000477">
    <property type="entry name" value="RT_dom"/>
</dbReference>
<reference evidence="3" key="1">
    <citation type="submission" date="2018-02" db="EMBL/GenBank/DDBJ databases">
        <authorList>
            <person name="Cohen D.B."/>
            <person name="Kent A.D."/>
        </authorList>
    </citation>
    <scope>NUCLEOTIDE SEQUENCE</scope>
</reference>
<feature type="domain" description="Protein kinase" evidence="2">
    <location>
        <begin position="211"/>
        <end position="542"/>
    </location>
</feature>
<evidence type="ECO:0000259" key="2">
    <source>
        <dbReference type="PROSITE" id="PS50011"/>
    </source>
</evidence>
<organism evidence="3">
    <name type="scientific">Fagus sylvatica</name>
    <name type="common">Beechnut</name>
    <dbReference type="NCBI Taxonomy" id="28930"/>
    <lineage>
        <taxon>Eukaryota</taxon>
        <taxon>Viridiplantae</taxon>
        <taxon>Streptophyta</taxon>
        <taxon>Embryophyta</taxon>
        <taxon>Tracheophyta</taxon>
        <taxon>Spermatophyta</taxon>
        <taxon>Magnoliopsida</taxon>
        <taxon>eudicotyledons</taxon>
        <taxon>Gunneridae</taxon>
        <taxon>Pentapetalae</taxon>
        <taxon>rosids</taxon>
        <taxon>fabids</taxon>
        <taxon>Fagales</taxon>
        <taxon>Fagaceae</taxon>
        <taxon>Fagus</taxon>
    </lineage>
</organism>
<proteinExistence type="inferred from homology"/>
<protein>
    <recommendedName>
        <fullName evidence="2">Protein kinase domain-containing protein</fullName>
    </recommendedName>
</protein>
<dbReference type="Pfam" id="PF13966">
    <property type="entry name" value="zf-RVT"/>
    <property type="match status" value="1"/>
</dbReference>
<dbReference type="InterPro" id="IPR011009">
    <property type="entry name" value="Kinase-like_dom_sf"/>
</dbReference>
<comment type="similarity">
    <text evidence="1">Belongs to the protein kinase superfamily. ADCK protein kinase family.</text>
</comment>
<dbReference type="PANTHER" id="PTHR10566">
    <property type="entry name" value="CHAPERONE-ACTIVITY OF BC1 COMPLEX CABC1 -RELATED"/>
    <property type="match status" value="1"/>
</dbReference>
<dbReference type="InterPro" id="IPR000719">
    <property type="entry name" value="Prot_kinase_dom"/>
</dbReference>
<dbReference type="Pfam" id="PF00078">
    <property type="entry name" value="RVT_1"/>
    <property type="match status" value="1"/>
</dbReference>
<name>A0A2N9I647_FAGSY</name>
<evidence type="ECO:0000256" key="1">
    <source>
        <dbReference type="ARBA" id="ARBA00009670"/>
    </source>
</evidence>
<dbReference type="EMBL" id="OIVN01004791">
    <property type="protein sequence ID" value="SPD19291.1"/>
    <property type="molecule type" value="Genomic_DNA"/>
</dbReference>
<dbReference type="PANTHER" id="PTHR10566:SF120">
    <property type="entry name" value="PROTEIN ACTIVITY OF BC1 COMPLEX KINASE 3, CHLOROPLASTIC"/>
    <property type="match status" value="1"/>
</dbReference>
<dbReference type="CDD" id="cd05121">
    <property type="entry name" value="ABC1_ADCK3-like"/>
    <property type="match status" value="1"/>
</dbReference>
<dbReference type="GO" id="GO:0005524">
    <property type="term" value="F:ATP binding"/>
    <property type="evidence" value="ECO:0007669"/>
    <property type="project" value="InterPro"/>
</dbReference>
<gene>
    <name evidence="3" type="ORF">FSB_LOCUS47173</name>
</gene>
<accession>A0A2N9I647</accession>
<dbReference type="CDD" id="cd01650">
    <property type="entry name" value="RT_nLTR_like"/>
    <property type="match status" value="1"/>
</dbReference>
<evidence type="ECO:0000313" key="3">
    <source>
        <dbReference type="EMBL" id="SPD19291.1"/>
    </source>
</evidence>
<dbReference type="PROSITE" id="PS50011">
    <property type="entry name" value="PROTEIN_KINASE_DOM"/>
    <property type="match status" value="1"/>
</dbReference>
<dbReference type="InterPro" id="IPR004147">
    <property type="entry name" value="ABC1_dom"/>
</dbReference>